<dbReference type="Pfam" id="PF25581">
    <property type="entry name" value="AsqO_C"/>
    <property type="match status" value="1"/>
</dbReference>
<feature type="chain" id="PRO_5014364961" description="Hydroxyneurosporene synthase" evidence="1">
    <location>
        <begin position="18"/>
        <end position="369"/>
    </location>
</feature>
<dbReference type="SUPFAM" id="SSF159245">
    <property type="entry name" value="AttH-like"/>
    <property type="match status" value="1"/>
</dbReference>
<sequence>MKVLVITWLLQALSVSALRTTVRDDSKQTKIVPSTVFSGNVNANAVSKHGYLDGPQLSAVNSSSYEWWYFDAVSGDHLSSITIVFYTALASGFGFITPTTDVTVVGVDFVFPNGTTNSIMLSASEAVITTEGQGSSAVFKNSGARWEGSPDLSWYTVKINAPGSGVAGTFRLNSVAPAHYSCGKADAGQLVMVAPNIGWSNAIPDSAGDVDFTVNGEKFNFQGSAYHDHNWGAQPFQDNIVLEHWGRGRLGDYSIVWSIVNVPDGTEYATIYVAADQRILIASCKTTSFSLTSLYANGDATTGTFTGYDLHVDLDQGNSLDIQVTVEHVAFNGAPVYERWIGSMSGRLNGGELISNGVALFEEFNLSGL</sequence>
<protein>
    <recommendedName>
        <fullName evidence="6">Hydroxyneurosporene synthase</fullName>
    </recommendedName>
</protein>
<dbReference type="Proteomes" id="UP000235672">
    <property type="component" value="Unassembled WGS sequence"/>
</dbReference>
<dbReference type="InterPro" id="IPR057722">
    <property type="entry name" value="AsqO/PenF-like_C"/>
</dbReference>
<organism evidence="4 5">
    <name type="scientific">Hyaloscypha hepaticicola</name>
    <dbReference type="NCBI Taxonomy" id="2082293"/>
    <lineage>
        <taxon>Eukaryota</taxon>
        <taxon>Fungi</taxon>
        <taxon>Dikarya</taxon>
        <taxon>Ascomycota</taxon>
        <taxon>Pezizomycotina</taxon>
        <taxon>Leotiomycetes</taxon>
        <taxon>Helotiales</taxon>
        <taxon>Hyaloscyphaceae</taxon>
        <taxon>Hyaloscypha</taxon>
    </lineage>
</organism>
<keyword evidence="5" id="KW-1185">Reference proteome</keyword>
<feature type="signal peptide" evidence="1">
    <location>
        <begin position="1"/>
        <end position="17"/>
    </location>
</feature>
<evidence type="ECO:0008006" key="6">
    <source>
        <dbReference type="Google" id="ProtNLM"/>
    </source>
</evidence>
<feature type="domain" description="AsqO/PenF-like C-terminal" evidence="3">
    <location>
        <begin position="239"/>
        <end position="365"/>
    </location>
</feature>
<accession>A0A2J6Q1L1</accession>
<evidence type="ECO:0000259" key="2">
    <source>
        <dbReference type="Pfam" id="PF24137"/>
    </source>
</evidence>
<proteinExistence type="predicted"/>
<evidence type="ECO:0000259" key="3">
    <source>
        <dbReference type="Pfam" id="PF25581"/>
    </source>
</evidence>
<keyword evidence="1" id="KW-0732">Signal</keyword>
<dbReference type="InterPro" id="IPR056402">
    <property type="entry name" value="DA_N"/>
</dbReference>
<dbReference type="AlphaFoldDB" id="A0A2J6Q1L1"/>
<dbReference type="OrthoDB" id="5344254at2759"/>
<dbReference type="EMBL" id="KZ613486">
    <property type="protein sequence ID" value="PMD20161.1"/>
    <property type="molecule type" value="Genomic_DNA"/>
</dbReference>
<dbReference type="Pfam" id="PF24137">
    <property type="entry name" value="DA_N"/>
    <property type="match status" value="1"/>
</dbReference>
<name>A0A2J6Q1L1_9HELO</name>
<evidence type="ECO:0000313" key="4">
    <source>
        <dbReference type="EMBL" id="PMD20161.1"/>
    </source>
</evidence>
<gene>
    <name evidence="4" type="ORF">NA56DRAFT_602093</name>
</gene>
<feature type="domain" description="Diels-Alderase N-terminal" evidence="2">
    <location>
        <begin position="32"/>
        <end position="231"/>
    </location>
</feature>
<reference evidence="4 5" key="1">
    <citation type="submission" date="2016-05" db="EMBL/GenBank/DDBJ databases">
        <title>A degradative enzymes factory behind the ericoid mycorrhizal symbiosis.</title>
        <authorList>
            <consortium name="DOE Joint Genome Institute"/>
            <person name="Martino E."/>
            <person name="Morin E."/>
            <person name="Grelet G."/>
            <person name="Kuo A."/>
            <person name="Kohler A."/>
            <person name="Daghino S."/>
            <person name="Barry K."/>
            <person name="Choi C."/>
            <person name="Cichocki N."/>
            <person name="Clum A."/>
            <person name="Copeland A."/>
            <person name="Hainaut M."/>
            <person name="Haridas S."/>
            <person name="Labutti K."/>
            <person name="Lindquist E."/>
            <person name="Lipzen A."/>
            <person name="Khouja H.-R."/>
            <person name="Murat C."/>
            <person name="Ohm R."/>
            <person name="Olson A."/>
            <person name="Spatafora J."/>
            <person name="Veneault-Fourrey C."/>
            <person name="Henrissat B."/>
            <person name="Grigoriev I."/>
            <person name="Martin F."/>
            <person name="Perotto S."/>
        </authorList>
    </citation>
    <scope>NUCLEOTIDE SEQUENCE [LARGE SCALE GENOMIC DNA]</scope>
    <source>
        <strain evidence="4 5">UAMH 7357</strain>
    </source>
</reference>
<evidence type="ECO:0000256" key="1">
    <source>
        <dbReference type="SAM" id="SignalP"/>
    </source>
</evidence>
<evidence type="ECO:0000313" key="5">
    <source>
        <dbReference type="Proteomes" id="UP000235672"/>
    </source>
</evidence>